<dbReference type="PANTHER" id="PTHR10664">
    <property type="entry name" value="SERPENTINE RECEPTOR-C.ELEGANS"/>
    <property type="match status" value="1"/>
</dbReference>
<feature type="transmembrane region" description="Helical" evidence="1">
    <location>
        <begin position="12"/>
        <end position="36"/>
    </location>
</feature>
<dbReference type="PhylomeDB" id="Q5DX29"/>
<organism evidence="2 3">
    <name type="scientific">Caenorhabditis elegans</name>
    <dbReference type="NCBI Taxonomy" id="6239"/>
    <lineage>
        <taxon>Eukaryota</taxon>
        <taxon>Metazoa</taxon>
        <taxon>Ecdysozoa</taxon>
        <taxon>Nematoda</taxon>
        <taxon>Chromadorea</taxon>
        <taxon>Rhabditida</taxon>
        <taxon>Rhabditina</taxon>
        <taxon>Rhabditomorpha</taxon>
        <taxon>Rhabditoidea</taxon>
        <taxon>Rhabditidae</taxon>
        <taxon>Peloderinae</taxon>
        <taxon>Caenorhabditis</taxon>
    </lineage>
</organism>
<dbReference type="HOGENOM" id="CLU_059075_1_0_1"/>
<dbReference type="UCSC" id="C18B10.4">
    <property type="organism name" value="c. elegans"/>
</dbReference>
<dbReference type="InParanoid" id="Q5DX29"/>
<dbReference type="EMBL" id="BX284605">
    <property type="protein sequence ID" value="CCD63004.1"/>
    <property type="molecule type" value="Genomic_DNA"/>
</dbReference>
<keyword evidence="1" id="KW-1133">Transmembrane helix</keyword>
<keyword evidence="2" id="KW-0675">Receptor</keyword>
<feature type="transmembrane region" description="Helical" evidence="1">
    <location>
        <begin position="131"/>
        <end position="152"/>
    </location>
</feature>
<dbReference type="GeneID" id="182771"/>
<proteinExistence type="predicted"/>
<dbReference type="CTD" id="182771"/>
<gene>
    <name evidence="2 4" type="primary">srbc-7</name>
    <name evidence="4" type="ORF">C18B10.4</name>
    <name evidence="2" type="ORF">CELE_C18B10.4</name>
</gene>
<accession>Q5DX29</accession>
<keyword evidence="3" id="KW-1185">Reference proteome</keyword>
<feature type="transmembrane region" description="Helical" evidence="1">
    <location>
        <begin position="86"/>
        <end position="110"/>
    </location>
</feature>
<dbReference type="AlphaFoldDB" id="Q5DX29"/>
<keyword evidence="1" id="KW-0812">Transmembrane</keyword>
<dbReference type="AGR" id="WB:WBGene00015961"/>
<sequence length="295" mass="33427">MSSSQEGSLMSLTAVLVTSLGVVSSVYTIIMNVYFIKKIGKTRQKMILFFYRLFLDVVYNVLAGAYMTFSILYSCFTEEFREHQAFIVYIGFPLQTSGAIRTIVALAISIERVLAIYTPIMFHNYRDLCPSILILLFSVFMGMFENLILYLFCFLNIPAIPRDCAVLRCAVDSCFFDYWTTDRSVLFALNFVFSGLLSTRLFFLNNAHRQHAAGEQSKINHIALIDAANVFLCDFLPTASNYIPKIPLFSFKNIGPYVYIIKLVGSAVESYFISKILKRSSARSSVVVVTRTVQN</sequence>
<feature type="transmembrane region" description="Helical" evidence="1">
    <location>
        <begin position="185"/>
        <end position="203"/>
    </location>
</feature>
<dbReference type="SMR" id="Q5DX29"/>
<keyword evidence="1" id="KW-0472">Membrane</keyword>
<dbReference type="InterPro" id="IPR019420">
    <property type="entry name" value="7TM_GPCR_serpentine_rcpt_Srbc"/>
</dbReference>
<dbReference type="eggNOG" id="ENOG502R2IJ">
    <property type="taxonomic scope" value="Eukaryota"/>
</dbReference>
<evidence type="ECO:0000313" key="2">
    <source>
        <dbReference type="EMBL" id="CCD63004.1"/>
    </source>
</evidence>
<dbReference type="RefSeq" id="NP_504926.2">
    <property type="nucleotide sequence ID" value="NM_072525.5"/>
</dbReference>
<dbReference type="STRING" id="6239.C18B10.4.1"/>
<dbReference type="Pfam" id="PF10316">
    <property type="entry name" value="7TM_GPCR_Srbc"/>
    <property type="match status" value="1"/>
</dbReference>
<feature type="transmembrane region" description="Helical" evidence="1">
    <location>
        <begin position="48"/>
        <end position="74"/>
    </location>
</feature>
<evidence type="ECO:0000313" key="3">
    <source>
        <dbReference type="Proteomes" id="UP000001940"/>
    </source>
</evidence>
<dbReference type="SUPFAM" id="SSF81321">
    <property type="entry name" value="Family A G protein-coupled receptor-like"/>
    <property type="match status" value="1"/>
</dbReference>
<protein>
    <submittedName>
        <fullName evidence="2">Serpentine Receptor, class BC (Class B-like)</fullName>
    </submittedName>
</protein>
<name>Q5DX29_CAEEL</name>
<dbReference type="Proteomes" id="UP000001940">
    <property type="component" value="Chromosome V"/>
</dbReference>
<dbReference type="PaxDb" id="6239-C18B10.4"/>
<evidence type="ECO:0000256" key="1">
    <source>
        <dbReference type="SAM" id="Phobius"/>
    </source>
</evidence>
<dbReference type="PANTHER" id="PTHR10664:SF2">
    <property type="entry name" value="SERPENTINE RECEPTOR, CLASS BC (CLASS B-LIKE)"/>
    <property type="match status" value="1"/>
</dbReference>
<dbReference type="WormBase" id="C18B10.4">
    <property type="protein sequence ID" value="CE38036"/>
    <property type="gene ID" value="WBGene00015961"/>
    <property type="gene designation" value="srbc-7"/>
</dbReference>
<reference evidence="2 3" key="1">
    <citation type="journal article" date="1998" name="Science">
        <title>Genome sequence of the nematode C. elegans: a platform for investigating biology.</title>
        <authorList>
            <consortium name="The C. elegans sequencing consortium"/>
            <person name="Sulson J.E."/>
            <person name="Waterston R."/>
        </authorList>
    </citation>
    <scope>NUCLEOTIDE SEQUENCE [LARGE SCALE GENOMIC DNA]</scope>
    <source>
        <strain evidence="2 3">Bristol N2</strain>
    </source>
</reference>
<evidence type="ECO:0000313" key="4">
    <source>
        <dbReference type="WormBase" id="C18B10.4"/>
    </source>
</evidence>
<dbReference type="KEGG" id="cel:CELE_C18B10.4"/>